<dbReference type="RefSeq" id="WP_205280845.1">
    <property type="nucleotide sequence ID" value="NZ_JAFFPU010000068.1"/>
</dbReference>
<dbReference type="CDD" id="cd01449">
    <property type="entry name" value="TST_Repeat_2"/>
    <property type="match status" value="1"/>
</dbReference>
<keyword evidence="4" id="KW-1185">Reference proteome</keyword>
<feature type="domain" description="Rhodanese" evidence="2">
    <location>
        <begin position="143"/>
        <end position="260"/>
    </location>
</feature>
<dbReference type="Proteomes" id="UP000724686">
    <property type="component" value="Unassembled WGS sequence"/>
</dbReference>
<dbReference type="EMBL" id="JAFFPU010000068">
    <property type="protein sequence ID" value="MBM9578874.1"/>
    <property type="molecule type" value="Genomic_DNA"/>
</dbReference>
<keyword evidence="1" id="KW-0677">Repeat</keyword>
<dbReference type="SUPFAM" id="SSF52821">
    <property type="entry name" value="Rhodanese/Cell cycle control phosphatase"/>
    <property type="match status" value="2"/>
</dbReference>
<proteinExistence type="predicted"/>
<dbReference type="InterPro" id="IPR001763">
    <property type="entry name" value="Rhodanese-like_dom"/>
</dbReference>
<protein>
    <submittedName>
        <fullName evidence="3">Thiosulfate sulfurtransferase</fullName>
    </submittedName>
</protein>
<feature type="domain" description="Rhodanese" evidence="2">
    <location>
        <begin position="11"/>
        <end position="115"/>
    </location>
</feature>
<gene>
    <name evidence="3" type="ORF">JWG45_17145</name>
</gene>
<evidence type="ECO:0000256" key="1">
    <source>
        <dbReference type="ARBA" id="ARBA00022737"/>
    </source>
</evidence>
<evidence type="ECO:0000259" key="2">
    <source>
        <dbReference type="PROSITE" id="PS50206"/>
    </source>
</evidence>
<dbReference type="Pfam" id="PF00581">
    <property type="entry name" value="Rhodanese"/>
    <property type="match status" value="2"/>
</dbReference>
<accession>A0ABS2UFD8</accession>
<dbReference type="Gene3D" id="3.40.250.10">
    <property type="entry name" value="Rhodanese-like domain"/>
    <property type="match status" value="2"/>
</dbReference>
<dbReference type="PANTHER" id="PTHR43855:SF1">
    <property type="entry name" value="THIOSULFATE SULFURTRANSFERASE"/>
    <property type="match status" value="1"/>
</dbReference>
<dbReference type="PANTHER" id="PTHR43855">
    <property type="entry name" value="THIOSULFATE SULFURTRANSFERASE"/>
    <property type="match status" value="1"/>
</dbReference>
<dbReference type="InterPro" id="IPR051126">
    <property type="entry name" value="Thiosulfate_sulfurtransferase"/>
</dbReference>
<evidence type="ECO:0000313" key="4">
    <source>
        <dbReference type="Proteomes" id="UP000724686"/>
    </source>
</evidence>
<organism evidence="3 4">
    <name type="scientific">Leptospira ainlahdjerensis</name>
    <dbReference type="NCBI Taxonomy" id="2810033"/>
    <lineage>
        <taxon>Bacteria</taxon>
        <taxon>Pseudomonadati</taxon>
        <taxon>Spirochaetota</taxon>
        <taxon>Spirochaetia</taxon>
        <taxon>Leptospirales</taxon>
        <taxon>Leptospiraceae</taxon>
        <taxon>Leptospira</taxon>
    </lineage>
</organism>
<reference evidence="3 4" key="1">
    <citation type="submission" date="2021-02" db="EMBL/GenBank/DDBJ databases">
        <title>Leptospira ainlahdjerensis sp. nov., Leptospira ainazelensis sp. nov., Leptospira abararensis sp. nov. and Leptospira chreensis sp. nov., four new species isolated from water sources in Algeria.</title>
        <authorList>
            <person name="Amara Korba A."/>
            <person name="Kainiu M."/>
            <person name="Vincent A.T."/>
            <person name="Mariet J.-F."/>
            <person name="Veyrier F.J."/>
            <person name="Goarant C."/>
            <person name="Picardeau M."/>
        </authorList>
    </citation>
    <scope>NUCLEOTIDE SEQUENCE [LARGE SCALE GENOMIC DNA]</scope>
    <source>
        <strain evidence="3 4">201903070</strain>
    </source>
</reference>
<dbReference type="SMART" id="SM00450">
    <property type="entry name" value="RHOD"/>
    <property type="match status" value="2"/>
</dbReference>
<sequence length="283" mass="31910">MSSWNFIKTDLNEKDFLIDCRSSAAYQESTLRGAYSFPFIKKAFASDPESQKKMTGPIEEILKLIQKEGSTRVIAFDEGMGMFASRMVFLLRAAGYQNAFLYGSRWPSQGVALEKGSKEIEVGPGDKPKKLEGVVDKAFLEKNLTRLQIFDTRTQEEYEGKLPRLTAPEPGSLCGRLPGAFLWDWRILYDGQGNLIEKTQFNKKLRSFPFMAERTTVIYDYNGARSSLLALMLREVGYLDVHTYQGSWFEWRRSSLPKQAVSVYGQSGSSAAAPRIGGTDRKS</sequence>
<dbReference type="InterPro" id="IPR036873">
    <property type="entry name" value="Rhodanese-like_dom_sf"/>
</dbReference>
<comment type="caution">
    <text evidence="3">The sequence shown here is derived from an EMBL/GenBank/DDBJ whole genome shotgun (WGS) entry which is preliminary data.</text>
</comment>
<dbReference type="PROSITE" id="PS50206">
    <property type="entry name" value="RHODANESE_3"/>
    <property type="match status" value="2"/>
</dbReference>
<evidence type="ECO:0000313" key="3">
    <source>
        <dbReference type="EMBL" id="MBM9578874.1"/>
    </source>
</evidence>
<name>A0ABS2UFD8_9LEPT</name>